<gene>
    <name evidence="1" type="ORF">SCALOS_LOCUS3649</name>
</gene>
<organism evidence="1 2">
    <name type="scientific">Scutellospora calospora</name>
    <dbReference type="NCBI Taxonomy" id="85575"/>
    <lineage>
        <taxon>Eukaryota</taxon>
        <taxon>Fungi</taxon>
        <taxon>Fungi incertae sedis</taxon>
        <taxon>Mucoromycota</taxon>
        <taxon>Glomeromycotina</taxon>
        <taxon>Glomeromycetes</taxon>
        <taxon>Diversisporales</taxon>
        <taxon>Gigasporaceae</taxon>
        <taxon>Scutellospora</taxon>
    </lineage>
</organism>
<proteinExistence type="predicted"/>
<comment type="caution">
    <text evidence="1">The sequence shown here is derived from an EMBL/GenBank/DDBJ whole genome shotgun (WGS) entry which is preliminary data.</text>
</comment>
<dbReference type="Proteomes" id="UP000789860">
    <property type="component" value="Unassembled WGS sequence"/>
</dbReference>
<evidence type="ECO:0000313" key="2">
    <source>
        <dbReference type="Proteomes" id="UP000789860"/>
    </source>
</evidence>
<keyword evidence="2" id="KW-1185">Reference proteome</keyword>
<dbReference type="EMBL" id="CAJVPM010004225">
    <property type="protein sequence ID" value="CAG8510778.1"/>
    <property type="molecule type" value="Genomic_DNA"/>
</dbReference>
<name>A0ACA9L8K6_9GLOM</name>
<sequence length="75" mass="8576">MIKNSPEISKFFDLSNKSSDTAKFILKNFILLPKHFNSSEQEFLLDQTSKKKIEKSFCLDLSKTGGIKPHVDNVE</sequence>
<reference evidence="1" key="1">
    <citation type="submission" date="2021-06" db="EMBL/GenBank/DDBJ databases">
        <authorList>
            <person name="Kallberg Y."/>
            <person name="Tangrot J."/>
            <person name="Rosling A."/>
        </authorList>
    </citation>
    <scope>NUCLEOTIDE SEQUENCE</scope>
    <source>
        <strain evidence="1">AU212A</strain>
    </source>
</reference>
<protein>
    <submittedName>
        <fullName evidence="1">6248_t:CDS:1</fullName>
    </submittedName>
</protein>
<feature type="non-terminal residue" evidence="1">
    <location>
        <position position="75"/>
    </location>
</feature>
<evidence type="ECO:0000313" key="1">
    <source>
        <dbReference type="EMBL" id="CAG8510778.1"/>
    </source>
</evidence>
<accession>A0ACA9L8K6</accession>